<keyword evidence="4 12" id="KW-0479">Metal-binding</keyword>
<dbReference type="PANTHER" id="PTHR13808:SF1">
    <property type="entry name" value="HISTONE ACETYLTRANSFERASE"/>
    <property type="match status" value="1"/>
</dbReference>
<dbReference type="SMART" id="SM00551">
    <property type="entry name" value="ZnF_TAZ"/>
    <property type="match status" value="1"/>
</dbReference>
<dbReference type="InterPro" id="IPR013178">
    <property type="entry name" value="Histone_AcTrfase_Rtt109/CBP"/>
</dbReference>
<evidence type="ECO:0000256" key="2">
    <source>
        <dbReference type="ARBA" id="ARBA00013184"/>
    </source>
</evidence>
<keyword evidence="5 12" id="KW-0863">Zinc-finger</keyword>
<gene>
    <name evidence="14" type="ORF">SK128_009792</name>
</gene>
<keyword evidence="15" id="KW-1185">Reference proteome</keyword>
<dbReference type="GO" id="GO:0004402">
    <property type="term" value="F:histone acetyltransferase activity"/>
    <property type="evidence" value="ECO:0007669"/>
    <property type="project" value="InterPro"/>
</dbReference>
<evidence type="ECO:0000256" key="12">
    <source>
        <dbReference type="PROSITE-ProRule" id="PRU00203"/>
    </source>
</evidence>
<sequence>MVPPCAPTVYDERTTNLIQRQIIILTHAQLCKQREQQQALRSMHVTQCNLPYCREMKNVLNHISTCRNTTHCEETHCKPTRSILRHWRNCTDRQCTICEPVRQARDNCAILNISKLSLS</sequence>
<evidence type="ECO:0000256" key="9">
    <source>
        <dbReference type="ARBA" id="ARBA00023163"/>
    </source>
</evidence>
<comment type="caution">
    <text evidence="14">The sequence shown here is derived from an EMBL/GenBank/DDBJ whole genome shotgun (WGS) entry which is preliminary data.</text>
</comment>
<comment type="subcellular location">
    <subcellularLocation>
        <location evidence="1">Nucleus</location>
    </subcellularLocation>
</comment>
<dbReference type="InterPro" id="IPR000197">
    <property type="entry name" value="Znf_TAZ"/>
</dbReference>
<dbReference type="EC" id="2.3.1.48" evidence="2"/>
<reference evidence="14 15" key="1">
    <citation type="submission" date="2023-11" db="EMBL/GenBank/DDBJ databases">
        <title>Halocaridina rubra genome assembly.</title>
        <authorList>
            <person name="Smith C."/>
        </authorList>
    </citation>
    <scope>NUCLEOTIDE SEQUENCE [LARGE SCALE GENOMIC DNA]</scope>
    <source>
        <strain evidence="14">EP-1</strain>
        <tissue evidence="14">Whole</tissue>
    </source>
</reference>
<feature type="zinc finger region" description="TAZ-type" evidence="12">
    <location>
        <begin position="11"/>
        <end position="101"/>
    </location>
</feature>
<evidence type="ECO:0000256" key="7">
    <source>
        <dbReference type="ARBA" id="ARBA00022853"/>
    </source>
</evidence>
<dbReference type="InterPro" id="IPR035898">
    <property type="entry name" value="TAZ_dom_sf"/>
</dbReference>
<accession>A0AAN9AEI2</accession>
<keyword evidence="9" id="KW-0804">Transcription</keyword>
<keyword evidence="6 12" id="KW-0862">Zinc</keyword>
<dbReference type="PROSITE" id="PS50134">
    <property type="entry name" value="ZF_TAZ"/>
    <property type="match status" value="1"/>
</dbReference>
<dbReference type="AlphaFoldDB" id="A0AAN9AEI2"/>
<dbReference type="GO" id="GO:0003713">
    <property type="term" value="F:transcription coactivator activity"/>
    <property type="evidence" value="ECO:0007669"/>
    <property type="project" value="TreeGrafter"/>
</dbReference>
<dbReference type="Gene3D" id="1.20.1020.10">
    <property type="entry name" value="TAZ domain"/>
    <property type="match status" value="1"/>
</dbReference>
<keyword evidence="3" id="KW-0808">Transferase</keyword>
<dbReference type="SUPFAM" id="SSF57933">
    <property type="entry name" value="TAZ domain"/>
    <property type="match status" value="1"/>
</dbReference>
<keyword evidence="8" id="KW-0805">Transcription regulation</keyword>
<dbReference type="GO" id="GO:0031490">
    <property type="term" value="F:chromatin DNA binding"/>
    <property type="evidence" value="ECO:0007669"/>
    <property type="project" value="TreeGrafter"/>
</dbReference>
<evidence type="ECO:0000256" key="10">
    <source>
        <dbReference type="ARBA" id="ARBA00023242"/>
    </source>
</evidence>
<organism evidence="14 15">
    <name type="scientific">Halocaridina rubra</name>
    <name type="common">Hawaiian red shrimp</name>
    <dbReference type="NCBI Taxonomy" id="373956"/>
    <lineage>
        <taxon>Eukaryota</taxon>
        <taxon>Metazoa</taxon>
        <taxon>Ecdysozoa</taxon>
        <taxon>Arthropoda</taxon>
        <taxon>Crustacea</taxon>
        <taxon>Multicrustacea</taxon>
        <taxon>Malacostraca</taxon>
        <taxon>Eumalacostraca</taxon>
        <taxon>Eucarida</taxon>
        <taxon>Decapoda</taxon>
        <taxon>Pleocyemata</taxon>
        <taxon>Caridea</taxon>
        <taxon>Atyoidea</taxon>
        <taxon>Atyidae</taxon>
        <taxon>Halocaridina</taxon>
    </lineage>
</organism>
<dbReference type="GO" id="GO:0008270">
    <property type="term" value="F:zinc ion binding"/>
    <property type="evidence" value="ECO:0007669"/>
    <property type="project" value="UniProtKB-KW"/>
</dbReference>
<dbReference type="GO" id="GO:0005634">
    <property type="term" value="C:nucleus"/>
    <property type="evidence" value="ECO:0007669"/>
    <property type="project" value="UniProtKB-SubCell"/>
</dbReference>
<evidence type="ECO:0000256" key="8">
    <source>
        <dbReference type="ARBA" id="ARBA00023015"/>
    </source>
</evidence>
<evidence type="ECO:0000256" key="6">
    <source>
        <dbReference type="ARBA" id="ARBA00022833"/>
    </source>
</evidence>
<evidence type="ECO:0000256" key="11">
    <source>
        <dbReference type="ARBA" id="ARBA00048017"/>
    </source>
</evidence>
<keyword evidence="10" id="KW-0539">Nucleus</keyword>
<dbReference type="EMBL" id="JAXCGZ010000697">
    <property type="protein sequence ID" value="KAK7085644.1"/>
    <property type="molecule type" value="Genomic_DNA"/>
</dbReference>
<evidence type="ECO:0000256" key="5">
    <source>
        <dbReference type="ARBA" id="ARBA00022771"/>
    </source>
</evidence>
<dbReference type="GO" id="GO:0000123">
    <property type="term" value="C:histone acetyltransferase complex"/>
    <property type="evidence" value="ECO:0007669"/>
    <property type="project" value="TreeGrafter"/>
</dbReference>
<evidence type="ECO:0000256" key="3">
    <source>
        <dbReference type="ARBA" id="ARBA00022679"/>
    </source>
</evidence>
<dbReference type="Proteomes" id="UP001381693">
    <property type="component" value="Unassembled WGS sequence"/>
</dbReference>
<keyword evidence="7" id="KW-0156">Chromatin regulator</keyword>
<feature type="domain" description="TAZ-type" evidence="13">
    <location>
        <begin position="11"/>
        <end position="101"/>
    </location>
</feature>
<evidence type="ECO:0000313" key="14">
    <source>
        <dbReference type="EMBL" id="KAK7085644.1"/>
    </source>
</evidence>
<proteinExistence type="predicted"/>
<dbReference type="PANTHER" id="PTHR13808">
    <property type="entry name" value="CBP/P300-RELATED"/>
    <property type="match status" value="1"/>
</dbReference>
<comment type="catalytic activity">
    <reaction evidence="11">
        <text>L-lysyl-[protein] + acetyl-CoA = N(6)-acetyl-L-lysyl-[protein] + CoA + H(+)</text>
        <dbReference type="Rhea" id="RHEA:45948"/>
        <dbReference type="Rhea" id="RHEA-COMP:9752"/>
        <dbReference type="Rhea" id="RHEA-COMP:10731"/>
        <dbReference type="ChEBI" id="CHEBI:15378"/>
        <dbReference type="ChEBI" id="CHEBI:29969"/>
        <dbReference type="ChEBI" id="CHEBI:57287"/>
        <dbReference type="ChEBI" id="CHEBI:57288"/>
        <dbReference type="ChEBI" id="CHEBI:61930"/>
        <dbReference type="EC" id="2.3.1.48"/>
    </reaction>
</comment>
<name>A0AAN9AEI2_HALRR</name>
<evidence type="ECO:0000256" key="1">
    <source>
        <dbReference type="ARBA" id="ARBA00004123"/>
    </source>
</evidence>
<dbReference type="Pfam" id="PF02135">
    <property type="entry name" value="zf-TAZ"/>
    <property type="match status" value="1"/>
</dbReference>
<evidence type="ECO:0000313" key="15">
    <source>
        <dbReference type="Proteomes" id="UP001381693"/>
    </source>
</evidence>
<evidence type="ECO:0000256" key="4">
    <source>
        <dbReference type="ARBA" id="ARBA00022723"/>
    </source>
</evidence>
<protein>
    <recommendedName>
        <fullName evidence="2">histone acetyltransferase</fullName>
        <ecNumber evidence="2">2.3.1.48</ecNumber>
    </recommendedName>
</protein>
<dbReference type="GO" id="GO:0045944">
    <property type="term" value="P:positive regulation of transcription by RNA polymerase II"/>
    <property type="evidence" value="ECO:0007669"/>
    <property type="project" value="TreeGrafter"/>
</dbReference>
<dbReference type="GO" id="GO:0005667">
    <property type="term" value="C:transcription regulator complex"/>
    <property type="evidence" value="ECO:0007669"/>
    <property type="project" value="TreeGrafter"/>
</dbReference>
<evidence type="ECO:0000259" key="13">
    <source>
        <dbReference type="PROSITE" id="PS50134"/>
    </source>
</evidence>